<accession>A0A512N7M9</accession>
<dbReference type="AlphaFoldDB" id="A0A512N7M9"/>
<evidence type="ECO:0008006" key="3">
    <source>
        <dbReference type="Google" id="ProtNLM"/>
    </source>
</evidence>
<dbReference type="OrthoDB" id="1684239at2"/>
<reference evidence="1 2" key="1">
    <citation type="submission" date="2019-07" db="EMBL/GenBank/DDBJ databases">
        <title>Whole genome shotgun sequence of Reyranella soli NBRC 108950.</title>
        <authorList>
            <person name="Hosoyama A."/>
            <person name="Uohara A."/>
            <person name="Ohji S."/>
            <person name="Ichikawa N."/>
        </authorList>
    </citation>
    <scope>NUCLEOTIDE SEQUENCE [LARGE SCALE GENOMIC DNA]</scope>
    <source>
        <strain evidence="1 2">NBRC 108950</strain>
    </source>
</reference>
<keyword evidence="2" id="KW-1185">Reference proteome</keyword>
<proteinExistence type="predicted"/>
<gene>
    <name evidence="1" type="ORF">RSO01_21480</name>
</gene>
<dbReference type="RefSeq" id="WP_147149045.1">
    <property type="nucleotide sequence ID" value="NZ_BKAJ01000033.1"/>
</dbReference>
<name>A0A512N7M9_9HYPH</name>
<dbReference type="SUPFAM" id="SSF102462">
    <property type="entry name" value="Peptidyl-tRNA hydrolase II"/>
    <property type="match status" value="1"/>
</dbReference>
<dbReference type="Proteomes" id="UP000321058">
    <property type="component" value="Unassembled WGS sequence"/>
</dbReference>
<dbReference type="Pfam" id="PF09391">
    <property type="entry name" value="DUF2000"/>
    <property type="match status" value="1"/>
</dbReference>
<evidence type="ECO:0000313" key="2">
    <source>
        <dbReference type="Proteomes" id="UP000321058"/>
    </source>
</evidence>
<evidence type="ECO:0000313" key="1">
    <source>
        <dbReference type="EMBL" id="GEP54982.1"/>
    </source>
</evidence>
<dbReference type="EMBL" id="BKAJ01000033">
    <property type="protein sequence ID" value="GEP54982.1"/>
    <property type="molecule type" value="Genomic_DNA"/>
</dbReference>
<comment type="caution">
    <text evidence="1">The sequence shown here is derived from an EMBL/GenBank/DDBJ whole genome shotgun (WGS) entry which is preliminary data.</text>
</comment>
<dbReference type="InterPro" id="IPR023476">
    <property type="entry name" value="Pep_tRNA_hydro_II_dom_sf"/>
</dbReference>
<sequence length="137" mass="14833">MIYDTKTALVLRADLAAWQIANVAAFLTGGLMAGNPEMAGEPYLDGAGRFYSALVREPVFVYGASLDELRRTHQRALSRGLRPAIYIDAMFKTTNDADNRAAVAAADAEALDFVGIGVHGQRKVIDKVINKLKFFGA</sequence>
<dbReference type="Gene3D" id="3.40.1490.10">
    <property type="entry name" value="Bit1"/>
    <property type="match status" value="1"/>
</dbReference>
<protein>
    <recommendedName>
        <fullName evidence="3">DUF2000 domain-containing protein</fullName>
    </recommendedName>
</protein>
<organism evidence="1 2">
    <name type="scientific">Reyranella soli</name>
    <dbReference type="NCBI Taxonomy" id="1230389"/>
    <lineage>
        <taxon>Bacteria</taxon>
        <taxon>Pseudomonadati</taxon>
        <taxon>Pseudomonadota</taxon>
        <taxon>Alphaproteobacteria</taxon>
        <taxon>Hyphomicrobiales</taxon>
        <taxon>Reyranellaceae</taxon>
        <taxon>Reyranella</taxon>
    </lineage>
</organism>
<dbReference type="InterPro" id="IPR018988">
    <property type="entry name" value="DUF2000"/>
</dbReference>